<dbReference type="GO" id="GO:0046930">
    <property type="term" value="C:pore complex"/>
    <property type="evidence" value="ECO:0007669"/>
    <property type="project" value="UniProtKB-KW"/>
</dbReference>
<evidence type="ECO:0000256" key="5">
    <source>
        <dbReference type="ARBA" id="ARBA00022692"/>
    </source>
</evidence>
<keyword evidence="7" id="KW-0406">Ion transport</keyword>
<name>A0A1N6KRT5_9BURK</name>
<gene>
    <name evidence="13" type="ORF">SAMN05444165_4441</name>
</gene>
<dbReference type="PANTHER" id="PTHR34501:SF9">
    <property type="entry name" value="MAJOR OUTER MEMBRANE PROTEIN P.IA"/>
    <property type="match status" value="1"/>
</dbReference>
<evidence type="ECO:0000256" key="11">
    <source>
        <dbReference type="SAM" id="SignalP"/>
    </source>
</evidence>
<dbReference type="Gene3D" id="2.40.160.10">
    <property type="entry name" value="Porin"/>
    <property type="match status" value="1"/>
</dbReference>
<evidence type="ECO:0000313" key="13">
    <source>
        <dbReference type="EMBL" id="SIO59230.1"/>
    </source>
</evidence>
<dbReference type="EMBL" id="FSRU01000002">
    <property type="protein sequence ID" value="SIO59230.1"/>
    <property type="molecule type" value="Genomic_DNA"/>
</dbReference>
<dbReference type="InterPro" id="IPR001702">
    <property type="entry name" value="Porin_Gram-ve"/>
</dbReference>
<comment type="subcellular location">
    <subcellularLocation>
        <location evidence="1">Cell outer membrane</location>
        <topology evidence="1">Multi-pass membrane protein</topology>
    </subcellularLocation>
</comment>
<keyword evidence="14" id="KW-1185">Reference proteome</keyword>
<evidence type="ECO:0000256" key="3">
    <source>
        <dbReference type="ARBA" id="ARBA00022448"/>
    </source>
</evidence>
<dbReference type="InterPro" id="IPR002299">
    <property type="entry name" value="Porin_Neis"/>
</dbReference>
<dbReference type="AlphaFoldDB" id="A0A1N6KRT5"/>
<evidence type="ECO:0000256" key="1">
    <source>
        <dbReference type="ARBA" id="ARBA00004571"/>
    </source>
</evidence>
<organism evidence="13 14">
    <name type="scientific">Paraburkholderia phenazinium</name>
    <dbReference type="NCBI Taxonomy" id="60549"/>
    <lineage>
        <taxon>Bacteria</taxon>
        <taxon>Pseudomonadati</taxon>
        <taxon>Pseudomonadota</taxon>
        <taxon>Betaproteobacteria</taxon>
        <taxon>Burkholderiales</taxon>
        <taxon>Burkholderiaceae</taxon>
        <taxon>Paraburkholderia</taxon>
    </lineage>
</organism>
<evidence type="ECO:0000256" key="4">
    <source>
        <dbReference type="ARBA" id="ARBA00022452"/>
    </source>
</evidence>
<dbReference type="Proteomes" id="UP000185151">
    <property type="component" value="Unassembled WGS sequence"/>
</dbReference>
<sequence>MKKLIASFAVVPALSAGVAHAQSSVTLYGVIDTALVYANNSGGKSLYEMNSSNVLGNRWGLRGSEDLGSGLKAVFLLENGFASNTGRFQQGGDEFGRQAYVGLSSDRAGTVTLGRQYDAVVDYVLPYIAGAQWATYLGGHPGDLDNTNNDYRSNNSIKYTSPNYSGFRFGGLYSFGGVAGQFSENQIWSLGAGYVRGPLSLGAAYVNIKNPNFSYFGNNSTSSSTGNNMTGSLVYSGYASAGSEQIFSAGGNYTLGAATVGLVYSNTQFRQLGADASLNPEGYSGSEKFHNAEVNFKYQLNPFVLLGASYDYTKGYGVNSVTYQQGDLGATYILSKRTQLYVVEIYQRASGTDSSGKAAVANINGLSASSTPNQLATLVGITHRF</sequence>
<keyword evidence="5" id="KW-0812">Transmembrane</keyword>
<dbReference type="InterPro" id="IPR050298">
    <property type="entry name" value="Gram-neg_bact_OMP"/>
</dbReference>
<evidence type="ECO:0000256" key="10">
    <source>
        <dbReference type="ARBA" id="ARBA00023237"/>
    </source>
</evidence>
<evidence type="ECO:0000313" key="14">
    <source>
        <dbReference type="Proteomes" id="UP000185151"/>
    </source>
</evidence>
<evidence type="ECO:0000256" key="6">
    <source>
        <dbReference type="ARBA" id="ARBA00022729"/>
    </source>
</evidence>
<keyword evidence="3" id="KW-0813">Transport</keyword>
<evidence type="ECO:0000256" key="7">
    <source>
        <dbReference type="ARBA" id="ARBA00023065"/>
    </source>
</evidence>
<dbReference type="RefSeq" id="WP_074299216.1">
    <property type="nucleotide sequence ID" value="NZ_FSRU01000002.1"/>
</dbReference>
<dbReference type="InterPro" id="IPR023614">
    <property type="entry name" value="Porin_dom_sf"/>
</dbReference>
<dbReference type="SUPFAM" id="SSF56935">
    <property type="entry name" value="Porins"/>
    <property type="match status" value="1"/>
</dbReference>
<dbReference type="PRINTS" id="PR00184">
    <property type="entry name" value="NEISSPPORIN"/>
</dbReference>
<keyword evidence="8" id="KW-0626">Porin</keyword>
<dbReference type="GO" id="GO:0015288">
    <property type="term" value="F:porin activity"/>
    <property type="evidence" value="ECO:0007669"/>
    <property type="project" value="UniProtKB-KW"/>
</dbReference>
<dbReference type="PRINTS" id="PR00182">
    <property type="entry name" value="ECOLNEIPORIN"/>
</dbReference>
<protein>
    <submittedName>
        <fullName evidence="13">Outer membrane protein (Porin)</fullName>
    </submittedName>
</protein>
<dbReference type="GO" id="GO:0009279">
    <property type="term" value="C:cell outer membrane"/>
    <property type="evidence" value="ECO:0007669"/>
    <property type="project" value="UniProtKB-SubCell"/>
</dbReference>
<keyword evidence="9" id="KW-0472">Membrane</keyword>
<feature type="domain" description="Porin" evidence="12">
    <location>
        <begin position="10"/>
        <end position="343"/>
    </location>
</feature>
<keyword evidence="6 11" id="KW-0732">Signal</keyword>
<dbReference type="CDD" id="cd00342">
    <property type="entry name" value="gram_neg_porins"/>
    <property type="match status" value="1"/>
</dbReference>
<evidence type="ECO:0000256" key="9">
    <source>
        <dbReference type="ARBA" id="ARBA00023136"/>
    </source>
</evidence>
<proteinExistence type="predicted"/>
<keyword evidence="4" id="KW-1134">Transmembrane beta strand</keyword>
<evidence type="ECO:0000256" key="2">
    <source>
        <dbReference type="ARBA" id="ARBA00011233"/>
    </source>
</evidence>
<keyword evidence="10" id="KW-0998">Cell outer membrane</keyword>
<dbReference type="Pfam" id="PF13609">
    <property type="entry name" value="Porin_4"/>
    <property type="match status" value="1"/>
</dbReference>
<dbReference type="OrthoDB" id="8982743at2"/>
<evidence type="ECO:0000259" key="12">
    <source>
        <dbReference type="Pfam" id="PF13609"/>
    </source>
</evidence>
<comment type="subunit">
    <text evidence="2">Homotrimer.</text>
</comment>
<feature type="chain" id="PRO_5013269510" evidence="11">
    <location>
        <begin position="22"/>
        <end position="385"/>
    </location>
</feature>
<feature type="signal peptide" evidence="11">
    <location>
        <begin position="1"/>
        <end position="21"/>
    </location>
</feature>
<dbReference type="GO" id="GO:0034220">
    <property type="term" value="P:monoatomic ion transmembrane transport"/>
    <property type="evidence" value="ECO:0007669"/>
    <property type="project" value="InterPro"/>
</dbReference>
<accession>A0A1N6KRT5</accession>
<dbReference type="PANTHER" id="PTHR34501">
    <property type="entry name" value="PROTEIN YDDL-RELATED"/>
    <property type="match status" value="1"/>
</dbReference>
<dbReference type="InterPro" id="IPR033900">
    <property type="entry name" value="Gram_neg_porin_domain"/>
</dbReference>
<reference evidence="13 14" key="1">
    <citation type="submission" date="2016-11" db="EMBL/GenBank/DDBJ databases">
        <authorList>
            <person name="Jaros S."/>
            <person name="Januszkiewicz K."/>
            <person name="Wedrychowicz H."/>
        </authorList>
    </citation>
    <scope>NUCLEOTIDE SEQUENCE [LARGE SCALE GENOMIC DNA]</scope>
    <source>
        <strain evidence="13 14">GAS95</strain>
    </source>
</reference>
<evidence type="ECO:0000256" key="8">
    <source>
        <dbReference type="ARBA" id="ARBA00023114"/>
    </source>
</evidence>